<dbReference type="InterPro" id="IPR036726">
    <property type="entry name" value="GTP1_OBG_dom_sf"/>
</dbReference>
<evidence type="ECO:0000256" key="9">
    <source>
        <dbReference type="HAMAP-Rule" id="MF_01454"/>
    </source>
</evidence>
<keyword evidence="15" id="KW-1185">Reference proteome</keyword>
<evidence type="ECO:0000256" key="5">
    <source>
        <dbReference type="ARBA" id="ARBA00022741"/>
    </source>
</evidence>
<dbReference type="Pfam" id="PF09269">
    <property type="entry name" value="DUF1967"/>
    <property type="match status" value="1"/>
</dbReference>
<dbReference type="InterPro" id="IPR045086">
    <property type="entry name" value="OBG_GTPase"/>
</dbReference>
<feature type="domain" description="OCT" evidence="12">
    <location>
        <begin position="348"/>
        <end position="426"/>
    </location>
</feature>
<evidence type="ECO:0000313" key="14">
    <source>
        <dbReference type="EMBL" id="MBM2621681.1"/>
    </source>
</evidence>
<dbReference type="NCBIfam" id="NF008955">
    <property type="entry name" value="PRK12297.1"/>
    <property type="match status" value="1"/>
</dbReference>
<name>A0ABS2AR45_9ACTN</name>
<dbReference type="EMBL" id="JAENHP010000021">
    <property type="protein sequence ID" value="MBM2621681.1"/>
    <property type="molecule type" value="Genomic_DNA"/>
</dbReference>
<keyword evidence="5 9" id="KW-0547">Nucleotide-binding</keyword>
<feature type="binding site" evidence="9">
    <location>
        <begin position="282"/>
        <end position="285"/>
    </location>
    <ligand>
        <name>GTP</name>
        <dbReference type="ChEBI" id="CHEBI:37565"/>
    </ligand>
</feature>
<keyword evidence="4 9" id="KW-0479">Metal-binding</keyword>
<comment type="caution">
    <text evidence="14">The sequence shown here is derived from an EMBL/GenBank/DDBJ whole genome shotgun (WGS) entry which is preliminary data.</text>
</comment>
<dbReference type="InterPro" id="IPR014100">
    <property type="entry name" value="GTP-bd_Obg/CgtA"/>
</dbReference>
<dbReference type="SUPFAM" id="SSF82051">
    <property type="entry name" value="Obg GTP-binding protein N-terminal domain"/>
    <property type="match status" value="1"/>
</dbReference>
<evidence type="ECO:0000256" key="3">
    <source>
        <dbReference type="ARBA" id="ARBA00022490"/>
    </source>
</evidence>
<feature type="binding site" evidence="9">
    <location>
        <begin position="191"/>
        <end position="195"/>
    </location>
    <ligand>
        <name>GTP</name>
        <dbReference type="ChEBI" id="CHEBI:37565"/>
    </ligand>
</feature>
<dbReference type="NCBIfam" id="NF008954">
    <property type="entry name" value="PRK12296.1"/>
    <property type="match status" value="1"/>
</dbReference>
<feature type="binding site" evidence="9">
    <location>
        <begin position="212"/>
        <end position="215"/>
    </location>
    <ligand>
        <name>GTP</name>
        <dbReference type="ChEBI" id="CHEBI:37565"/>
    </ligand>
</feature>
<gene>
    <name evidence="14" type="primary">obgE</name>
    <name evidence="9" type="synonym">obg</name>
    <name evidence="14" type="ORF">JIG36_39875</name>
</gene>
<dbReference type="InterPro" id="IPR027417">
    <property type="entry name" value="P-loop_NTPase"/>
</dbReference>
<evidence type="ECO:0000256" key="1">
    <source>
        <dbReference type="ARBA" id="ARBA00001946"/>
    </source>
</evidence>
<evidence type="ECO:0000256" key="8">
    <source>
        <dbReference type="ARBA" id="ARBA00023134"/>
    </source>
</evidence>
<feature type="domain" description="Obg" evidence="13">
    <location>
        <begin position="2"/>
        <end position="159"/>
    </location>
</feature>
<dbReference type="InterPro" id="IPR036346">
    <property type="entry name" value="GTP-bd_prot_GTP1/OBG_C_sf"/>
</dbReference>
<keyword evidence="6 9" id="KW-0378">Hydrolase</keyword>
<dbReference type="InterPro" id="IPR005225">
    <property type="entry name" value="Small_GTP-bd"/>
</dbReference>
<dbReference type="Gene3D" id="3.40.50.300">
    <property type="entry name" value="P-loop containing nucleotide triphosphate hydrolases"/>
    <property type="match status" value="1"/>
</dbReference>
<dbReference type="Gene3D" id="3.30.300.350">
    <property type="entry name" value="GTP-binding protein OBG, C-terminal domain"/>
    <property type="match status" value="1"/>
</dbReference>
<dbReference type="PROSITE" id="PS51710">
    <property type="entry name" value="G_OBG"/>
    <property type="match status" value="1"/>
</dbReference>
<evidence type="ECO:0000256" key="2">
    <source>
        <dbReference type="ARBA" id="ARBA00007699"/>
    </source>
</evidence>
<feature type="binding site" evidence="9">
    <location>
        <position position="173"/>
    </location>
    <ligand>
        <name>Mg(2+)</name>
        <dbReference type="ChEBI" id="CHEBI:18420"/>
    </ligand>
</feature>
<organism evidence="14 15">
    <name type="scientific">Paractinoplanes ovalisporus</name>
    <dbReference type="NCBI Taxonomy" id="2810368"/>
    <lineage>
        <taxon>Bacteria</taxon>
        <taxon>Bacillati</taxon>
        <taxon>Actinomycetota</taxon>
        <taxon>Actinomycetes</taxon>
        <taxon>Micromonosporales</taxon>
        <taxon>Micromonosporaceae</taxon>
        <taxon>Paractinoplanes</taxon>
    </lineage>
</organism>
<evidence type="ECO:0000256" key="10">
    <source>
        <dbReference type="SAM" id="MobiDB-lite"/>
    </source>
</evidence>
<comment type="similarity">
    <text evidence="2 9">Belongs to the TRAFAC class OBG-HflX-like GTPase superfamily. OBG GTPase family.</text>
</comment>
<dbReference type="NCBIfam" id="TIGR03595">
    <property type="entry name" value="Obg_CgtA_exten"/>
    <property type="match status" value="1"/>
</dbReference>
<evidence type="ECO:0000256" key="4">
    <source>
        <dbReference type="ARBA" id="ARBA00022723"/>
    </source>
</evidence>
<feature type="region of interest" description="Disordered" evidence="10">
    <location>
        <begin position="424"/>
        <end position="460"/>
    </location>
</feature>
<accession>A0ABS2AR45</accession>
<dbReference type="Pfam" id="PF01926">
    <property type="entry name" value="MMR_HSR1"/>
    <property type="match status" value="1"/>
</dbReference>
<dbReference type="CDD" id="cd01898">
    <property type="entry name" value="Obg"/>
    <property type="match status" value="1"/>
</dbReference>
<dbReference type="SUPFAM" id="SSF52540">
    <property type="entry name" value="P-loop containing nucleoside triphosphate hydrolases"/>
    <property type="match status" value="1"/>
</dbReference>
<dbReference type="NCBIfam" id="TIGR02729">
    <property type="entry name" value="Obg_CgtA"/>
    <property type="match status" value="1"/>
</dbReference>
<comment type="subcellular location">
    <subcellularLocation>
        <location evidence="9">Cytoplasm</location>
    </subcellularLocation>
</comment>
<evidence type="ECO:0000259" key="11">
    <source>
        <dbReference type="PROSITE" id="PS51710"/>
    </source>
</evidence>
<dbReference type="PROSITE" id="PS51883">
    <property type="entry name" value="OBG"/>
    <property type="match status" value="1"/>
</dbReference>
<proteinExistence type="inferred from homology"/>
<dbReference type="Proteomes" id="UP000632138">
    <property type="component" value="Unassembled WGS sequence"/>
</dbReference>
<dbReference type="Pfam" id="PF01018">
    <property type="entry name" value="GTP1_OBG"/>
    <property type="match status" value="1"/>
</dbReference>
<comment type="cofactor">
    <cofactor evidence="1 9">
        <name>Mg(2+)</name>
        <dbReference type="ChEBI" id="CHEBI:18420"/>
    </cofactor>
</comment>
<dbReference type="PROSITE" id="PS00905">
    <property type="entry name" value="GTP1_OBG"/>
    <property type="match status" value="1"/>
</dbReference>
<dbReference type="InterPro" id="IPR015349">
    <property type="entry name" value="OCT_dom"/>
</dbReference>
<evidence type="ECO:0000256" key="7">
    <source>
        <dbReference type="ARBA" id="ARBA00022842"/>
    </source>
</evidence>
<reference evidence="14 15" key="1">
    <citation type="submission" date="2021-01" db="EMBL/GenBank/DDBJ databases">
        <title>Actinoplanes sp. nov. LDG1-06 isolated from lichen.</title>
        <authorList>
            <person name="Saeng-In P."/>
            <person name="Phongsopitanun W."/>
            <person name="Kanchanasin P."/>
            <person name="Yuki M."/>
            <person name="Kudo T."/>
            <person name="Ohkuma M."/>
            <person name="Tanasupawat S."/>
        </authorList>
    </citation>
    <scope>NUCLEOTIDE SEQUENCE [LARGE SCALE GENOMIC DNA]</scope>
    <source>
        <strain evidence="14 15">LDG1-06</strain>
    </source>
</reference>
<feature type="domain" description="OBG-type G" evidence="11">
    <location>
        <begin position="160"/>
        <end position="330"/>
    </location>
</feature>
<dbReference type="InterPro" id="IPR006074">
    <property type="entry name" value="GTP1-OBG_CS"/>
</dbReference>
<dbReference type="InterPro" id="IPR006073">
    <property type="entry name" value="GTP-bd"/>
</dbReference>
<dbReference type="NCBIfam" id="TIGR00231">
    <property type="entry name" value="small_GTP"/>
    <property type="match status" value="1"/>
</dbReference>
<evidence type="ECO:0000259" key="12">
    <source>
        <dbReference type="PROSITE" id="PS51881"/>
    </source>
</evidence>
<feature type="compositionally biased region" description="Basic and acidic residues" evidence="10">
    <location>
        <begin position="438"/>
        <end position="451"/>
    </location>
</feature>
<protein>
    <recommendedName>
        <fullName evidence="9">GTPase Obg</fullName>
        <ecNumber evidence="9">3.6.5.-</ecNumber>
    </recommendedName>
    <alternativeName>
        <fullName evidence="9">GTP-binding protein Obg</fullName>
    </alternativeName>
</protein>
<keyword evidence="8 9" id="KW-0342">GTP-binding</keyword>
<comment type="subunit">
    <text evidence="9">Monomer.</text>
</comment>
<sequence length="498" mass="52856">MTTFVDRVTLHLQAGDGGHGCVSVRREKFKPLGGPDGGNGGHGGGITLVVDPQLHTLLDFHFHPHVKASNGGGGAGANRDGANGKDLVLKVPDGTVVQTAEGEVLADLIGAGTTFEVAGGGRGGRGNASLANTRRKVPGFAELGEPGDALDVVLELKSVADVGLVGFPSAGKSSLISVISAAKPKIADYPFTTLVPNLGVVQAGDQTFTVADVPGLIPGAATGKGLGMQFLRHIERTSVLVHVLDAAAPEIERDPLADLDAIEAELAAYGGLEERPRLVVLNKIDIPDGRDLAEMVRPDLEARGYRVFEVSAVTREGLKELTFALAETVAQHRLEKPAPEPSRVIVRPKAVDDSGFTIEQDDEGVFVVRGPKIERWIRQTNFDNDEAVGYLADRLERIGVEDALGKKGARAGDPVRIGEREFDWQPNAGDYVSGPRGTDSRLEEDDHRPSAAERLAARKARRVRSDDELLHMASDGTVTSVANAHRPVLVTDEDDTDE</sequence>
<dbReference type="PRINTS" id="PR00326">
    <property type="entry name" value="GTP1OBG"/>
</dbReference>
<keyword evidence="3 9" id="KW-0963">Cytoplasm</keyword>
<comment type="function">
    <text evidence="9">An essential GTPase which binds GTP, GDP and possibly (p)ppGpp with moderate affinity, with high nucleotide exchange rates and a fairly low GTP hydrolysis rate. Plays a role in control of the cell cycle, stress response, ribosome biogenesis and in those bacteria that undergo differentiation, in morphogenesis control.</text>
</comment>
<feature type="binding site" evidence="9">
    <location>
        <begin position="311"/>
        <end position="313"/>
    </location>
    <ligand>
        <name>GTP</name>
        <dbReference type="ChEBI" id="CHEBI:37565"/>
    </ligand>
</feature>
<dbReference type="RefSeq" id="WP_203381657.1">
    <property type="nucleotide sequence ID" value="NZ_JAENHP010000021.1"/>
</dbReference>
<feature type="binding site" evidence="9">
    <location>
        <position position="193"/>
    </location>
    <ligand>
        <name>Mg(2+)</name>
        <dbReference type="ChEBI" id="CHEBI:18420"/>
    </ligand>
</feature>
<dbReference type="PROSITE" id="PS51881">
    <property type="entry name" value="OCT"/>
    <property type="match status" value="1"/>
</dbReference>
<dbReference type="InterPro" id="IPR031167">
    <property type="entry name" value="G_OBG"/>
</dbReference>
<dbReference type="PANTHER" id="PTHR11702">
    <property type="entry name" value="DEVELOPMENTALLY REGULATED GTP-BINDING PROTEIN-RELATED"/>
    <property type="match status" value="1"/>
</dbReference>
<dbReference type="PANTHER" id="PTHR11702:SF31">
    <property type="entry name" value="MITOCHONDRIAL RIBOSOME-ASSOCIATED GTPASE 2"/>
    <property type="match status" value="1"/>
</dbReference>
<dbReference type="NCBIfam" id="NF008956">
    <property type="entry name" value="PRK12299.1"/>
    <property type="match status" value="1"/>
</dbReference>
<evidence type="ECO:0000256" key="6">
    <source>
        <dbReference type="ARBA" id="ARBA00022801"/>
    </source>
</evidence>
<keyword evidence="7 9" id="KW-0460">Magnesium</keyword>
<dbReference type="InterPro" id="IPR006169">
    <property type="entry name" value="GTP1_OBG_dom"/>
</dbReference>
<evidence type="ECO:0000259" key="13">
    <source>
        <dbReference type="PROSITE" id="PS51883"/>
    </source>
</evidence>
<evidence type="ECO:0000313" key="15">
    <source>
        <dbReference type="Proteomes" id="UP000632138"/>
    </source>
</evidence>
<dbReference type="Gene3D" id="2.70.210.12">
    <property type="entry name" value="GTP1/OBG domain"/>
    <property type="match status" value="1"/>
</dbReference>
<dbReference type="SUPFAM" id="SSF102741">
    <property type="entry name" value="Obg GTP-binding protein C-terminal domain"/>
    <property type="match status" value="1"/>
</dbReference>
<feature type="binding site" evidence="9">
    <location>
        <begin position="166"/>
        <end position="173"/>
    </location>
    <ligand>
        <name>GTP</name>
        <dbReference type="ChEBI" id="CHEBI:37565"/>
    </ligand>
</feature>
<dbReference type="HAMAP" id="MF_01454">
    <property type="entry name" value="GTPase_Obg"/>
    <property type="match status" value="1"/>
</dbReference>
<dbReference type="EC" id="3.6.5.-" evidence="9"/>